<gene>
    <name evidence="4" type="ORF">ACFPYI_16970</name>
</gene>
<dbReference type="InterPro" id="IPR045190">
    <property type="entry name" value="MCCB/AccD1-like"/>
</dbReference>
<dbReference type="Gene3D" id="3.90.226.10">
    <property type="entry name" value="2-enoyl-CoA Hydratase, Chain A, domain 1"/>
    <property type="match status" value="2"/>
</dbReference>
<feature type="domain" description="CoA carboxyltransferase N-terminal" evidence="2">
    <location>
        <begin position="53"/>
        <end position="313"/>
    </location>
</feature>
<dbReference type="EC" id="6.-.-.-" evidence="4"/>
<dbReference type="SUPFAM" id="SSF52096">
    <property type="entry name" value="ClpP/crotonase"/>
    <property type="match status" value="2"/>
</dbReference>
<name>A0ABD5RRG2_9EURY</name>
<dbReference type="PROSITE" id="PS50989">
    <property type="entry name" value="COA_CT_CTER"/>
    <property type="match status" value="1"/>
</dbReference>
<dbReference type="InterPro" id="IPR029045">
    <property type="entry name" value="ClpP/crotonase-like_dom_sf"/>
</dbReference>
<evidence type="ECO:0000259" key="2">
    <source>
        <dbReference type="PROSITE" id="PS50980"/>
    </source>
</evidence>
<feature type="region of interest" description="Disordered" evidence="1">
    <location>
        <begin position="306"/>
        <end position="325"/>
    </location>
</feature>
<dbReference type="Pfam" id="PF01039">
    <property type="entry name" value="Carboxyl_trans"/>
    <property type="match status" value="1"/>
</dbReference>
<dbReference type="Proteomes" id="UP001596099">
    <property type="component" value="Unassembled WGS sequence"/>
</dbReference>
<dbReference type="PROSITE" id="PS50980">
    <property type="entry name" value="COA_CT_NTER"/>
    <property type="match status" value="1"/>
</dbReference>
<dbReference type="AlphaFoldDB" id="A0ABD5RRG2"/>
<evidence type="ECO:0000313" key="4">
    <source>
        <dbReference type="EMBL" id="MFC5973028.1"/>
    </source>
</evidence>
<dbReference type="EMBL" id="JBHSQH010000001">
    <property type="protein sequence ID" value="MFC5973028.1"/>
    <property type="molecule type" value="Genomic_DNA"/>
</dbReference>
<dbReference type="InterPro" id="IPR011762">
    <property type="entry name" value="COA_CT_N"/>
</dbReference>
<evidence type="ECO:0000313" key="5">
    <source>
        <dbReference type="Proteomes" id="UP001596099"/>
    </source>
</evidence>
<keyword evidence="4" id="KW-0436">Ligase</keyword>
<sequence>MEITVRGDTDEETARVLATALAEHLGRPVELVADDGPVATAGDDAWDESDRVVTDREDRLREDIERVVSGGPERGHEKLDQLGKLFVRERIDRIFDEVTYEDGTFARFESGDADELEFPADGLLTGVGLIDGREVFFTANDYTVKAGSLGQMGVEKEIRLAERAVEAGAPILRLIDSTGARLDADERDEGDTHMDRYRGGRMFYNQCIHSGQVPQIGVLYGPDIAGSAYTPVFCDYLIMVEEISGMAIASPRIVEAMTGESVTMEGLGGPDVHATQSGSADLVVPDEEAAATAVRDLLGYLPQTFDADLPTRTPKPPAANPKSLDAVIPEEPNKAYDVHEVIDRLVDRESWFELKPRFAPELVTGYGRIDGRPVGIVANQPERVSGAIFPDSAEKGAEFVWICDAFGIPLVYLCDTPGFMVGSAVERDGILQRGRKFIYATSNAQVPKFCVVTRKAYGAGIYAMCGPSFGPDATLALPSAEISVMGPDAAVHALFGGQLEEMEGEARAQFVESAKAEFQKYVDIRSQAATMQVDELVPAGDLRDQLAARLRAFRNKRRTERDRHHGTVLF</sequence>
<evidence type="ECO:0000256" key="1">
    <source>
        <dbReference type="SAM" id="MobiDB-lite"/>
    </source>
</evidence>
<comment type="caution">
    <text evidence="4">The sequence shown here is derived from an EMBL/GenBank/DDBJ whole genome shotgun (WGS) entry which is preliminary data.</text>
</comment>
<dbReference type="RefSeq" id="WP_247418481.1">
    <property type="nucleotide sequence ID" value="NZ_JALLGW010000001.1"/>
</dbReference>
<dbReference type="InterPro" id="IPR034733">
    <property type="entry name" value="AcCoA_carboxyl_beta"/>
</dbReference>
<proteinExistence type="predicted"/>
<keyword evidence="5" id="KW-1185">Reference proteome</keyword>
<accession>A0ABD5RRG2</accession>
<evidence type="ECO:0000259" key="3">
    <source>
        <dbReference type="PROSITE" id="PS50989"/>
    </source>
</evidence>
<dbReference type="GO" id="GO:0016874">
    <property type="term" value="F:ligase activity"/>
    <property type="evidence" value="ECO:0007669"/>
    <property type="project" value="UniProtKB-KW"/>
</dbReference>
<organism evidence="4 5">
    <name type="scientific">Halomarina salina</name>
    <dbReference type="NCBI Taxonomy" id="1872699"/>
    <lineage>
        <taxon>Archaea</taxon>
        <taxon>Methanobacteriati</taxon>
        <taxon>Methanobacteriota</taxon>
        <taxon>Stenosarchaea group</taxon>
        <taxon>Halobacteria</taxon>
        <taxon>Halobacteriales</taxon>
        <taxon>Natronomonadaceae</taxon>
        <taxon>Halomarina</taxon>
    </lineage>
</organism>
<dbReference type="PANTHER" id="PTHR22855">
    <property type="entry name" value="ACETYL, PROPIONYL, PYRUVATE, AND GLUTACONYL CARBOXYLASE-RELATED"/>
    <property type="match status" value="1"/>
</dbReference>
<protein>
    <submittedName>
        <fullName evidence="4">Acyl-CoA carboxylase subunit beta</fullName>
        <ecNumber evidence="4">6.-.-.-</ecNumber>
    </submittedName>
</protein>
<dbReference type="InterPro" id="IPR011763">
    <property type="entry name" value="COA_CT_C"/>
</dbReference>
<dbReference type="PANTHER" id="PTHR22855:SF13">
    <property type="entry name" value="METHYLCROTONOYL-COA CARBOXYLASE BETA CHAIN, MITOCHONDRIAL"/>
    <property type="match status" value="1"/>
</dbReference>
<reference evidence="4 5" key="1">
    <citation type="journal article" date="2019" name="Int. J. Syst. Evol. Microbiol.">
        <title>The Global Catalogue of Microorganisms (GCM) 10K type strain sequencing project: providing services to taxonomists for standard genome sequencing and annotation.</title>
        <authorList>
            <consortium name="The Broad Institute Genomics Platform"/>
            <consortium name="The Broad Institute Genome Sequencing Center for Infectious Disease"/>
            <person name="Wu L."/>
            <person name="Ma J."/>
        </authorList>
    </citation>
    <scope>NUCLEOTIDE SEQUENCE [LARGE SCALE GENOMIC DNA]</scope>
    <source>
        <strain evidence="4 5">CGMCC 1.12543</strain>
    </source>
</reference>
<feature type="domain" description="CoA carboxyltransferase C-terminal" evidence="3">
    <location>
        <begin position="319"/>
        <end position="565"/>
    </location>
</feature>